<dbReference type="InterPro" id="IPR020598">
    <property type="entry name" value="rRNA_Ade_methylase_Trfase_N"/>
</dbReference>
<dbReference type="EMBL" id="OBQD01000012">
    <property type="protein sequence ID" value="SOC44328.1"/>
    <property type="molecule type" value="Genomic_DNA"/>
</dbReference>
<evidence type="ECO:0000256" key="2">
    <source>
        <dbReference type="ARBA" id="ARBA00022679"/>
    </source>
</evidence>
<gene>
    <name evidence="5" type="ORF">SAMN05892877_112156</name>
</gene>
<keyword evidence="1 5" id="KW-0489">Methyltransferase</keyword>
<dbReference type="RefSeq" id="WP_097141496.1">
    <property type="nucleotide sequence ID" value="NZ_OBQD01000012.1"/>
</dbReference>
<dbReference type="GO" id="GO:0000179">
    <property type="term" value="F:rRNA (adenine-N6,N6-)-dimethyltransferase activity"/>
    <property type="evidence" value="ECO:0007669"/>
    <property type="project" value="InterPro"/>
</dbReference>
<dbReference type="OrthoDB" id="9805585at2"/>
<dbReference type="CDD" id="cd02440">
    <property type="entry name" value="AdoMet_MTases"/>
    <property type="match status" value="1"/>
</dbReference>
<dbReference type="SMART" id="SM00650">
    <property type="entry name" value="rADc"/>
    <property type="match status" value="1"/>
</dbReference>
<dbReference type="Gene3D" id="3.40.50.150">
    <property type="entry name" value="Vaccinia Virus protein VP39"/>
    <property type="match status" value="1"/>
</dbReference>
<dbReference type="AlphaFoldDB" id="A0A285USE7"/>
<dbReference type="SUPFAM" id="SSF53335">
    <property type="entry name" value="S-adenosyl-L-methionine-dependent methyltransferases"/>
    <property type="match status" value="1"/>
</dbReference>
<evidence type="ECO:0000259" key="4">
    <source>
        <dbReference type="SMART" id="SM00650"/>
    </source>
</evidence>
<reference evidence="5 6" key="1">
    <citation type="submission" date="2017-08" db="EMBL/GenBank/DDBJ databases">
        <authorList>
            <person name="de Groot N.N."/>
        </authorList>
    </citation>
    <scope>NUCLEOTIDE SEQUENCE [LARGE SCALE GENOMIC DNA]</scope>
    <source>
        <strain evidence="5 6">JC85</strain>
    </source>
</reference>
<keyword evidence="3" id="KW-0949">S-adenosyl-L-methionine</keyword>
<sequence length="200" mass="22480">MSLRVKVKERLGKKFDEEIRFFKGWISNTRAVGSIIPTSSFTARRMAGVINPHSGLPVLELGPGTGAITKAILERGVAPDKIVSIEYSNDFYNHLVERFDGVHFINGDAFDLDRTLGALKDQQFDSVISAVPLLNFPMHRRVSLIEDLLRRIPAGRPVVQISYGPVSPVTAMPDRYQISHLDFVVRNIPPAQLWTYRKSH</sequence>
<protein>
    <submittedName>
        <fullName evidence="5">Phosphatidylethanolamine N-methyltransferase /phosphatidyl-N-methylethanolamine N-methyltransferase</fullName>
    </submittedName>
</protein>
<evidence type="ECO:0000256" key="1">
    <source>
        <dbReference type="ARBA" id="ARBA00022603"/>
    </source>
</evidence>
<dbReference type="InterPro" id="IPR029063">
    <property type="entry name" value="SAM-dependent_MTases_sf"/>
</dbReference>
<evidence type="ECO:0000313" key="6">
    <source>
        <dbReference type="Proteomes" id="UP000219167"/>
    </source>
</evidence>
<keyword evidence="6" id="KW-1185">Reference proteome</keyword>
<name>A0A285USE7_9HYPH</name>
<evidence type="ECO:0000256" key="3">
    <source>
        <dbReference type="ARBA" id="ARBA00022691"/>
    </source>
</evidence>
<keyword evidence="2 5" id="KW-0808">Transferase</keyword>
<organism evidence="5 6">
    <name type="scientific">Rhizobium subbaraonis</name>
    <dbReference type="NCBI Taxonomy" id="908946"/>
    <lineage>
        <taxon>Bacteria</taxon>
        <taxon>Pseudomonadati</taxon>
        <taxon>Pseudomonadota</taxon>
        <taxon>Alphaproteobacteria</taxon>
        <taxon>Hyphomicrobiales</taxon>
        <taxon>Rhizobiaceae</taxon>
        <taxon>Rhizobium/Agrobacterium group</taxon>
        <taxon>Rhizobium</taxon>
    </lineage>
</organism>
<accession>A0A285USE7</accession>
<dbReference type="InterPro" id="IPR041698">
    <property type="entry name" value="Methyltransf_25"/>
</dbReference>
<proteinExistence type="predicted"/>
<feature type="domain" description="Ribosomal RNA adenine methylase transferase N-terminal" evidence="4">
    <location>
        <begin position="42"/>
        <end position="177"/>
    </location>
</feature>
<dbReference type="Pfam" id="PF13649">
    <property type="entry name" value="Methyltransf_25"/>
    <property type="match status" value="1"/>
</dbReference>
<dbReference type="NCBIfam" id="NF045881">
    <property type="entry name" value="PLipidMtase_Agro"/>
    <property type="match status" value="1"/>
</dbReference>
<evidence type="ECO:0000313" key="5">
    <source>
        <dbReference type="EMBL" id="SOC44328.1"/>
    </source>
</evidence>
<dbReference type="Proteomes" id="UP000219167">
    <property type="component" value="Unassembled WGS sequence"/>
</dbReference>